<feature type="non-terminal residue" evidence="1">
    <location>
        <position position="1"/>
    </location>
</feature>
<feature type="non-terminal residue" evidence="1">
    <location>
        <position position="122"/>
    </location>
</feature>
<protein>
    <submittedName>
        <fullName evidence="1">Uncharacterized protein</fullName>
    </submittedName>
</protein>
<organism evidence="1 2">
    <name type="scientific">Genlisea aurea</name>
    <dbReference type="NCBI Taxonomy" id="192259"/>
    <lineage>
        <taxon>Eukaryota</taxon>
        <taxon>Viridiplantae</taxon>
        <taxon>Streptophyta</taxon>
        <taxon>Embryophyta</taxon>
        <taxon>Tracheophyta</taxon>
        <taxon>Spermatophyta</taxon>
        <taxon>Magnoliopsida</taxon>
        <taxon>eudicotyledons</taxon>
        <taxon>Gunneridae</taxon>
        <taxon>Pentapetalae</taxon>
        <taxon>asterids</taxon>
        <taxon>lamiids</taxon>
        <taxon>Lamiales</taxon>
        <taxon>Lentibulariaceae</taxon>
        <taxon>Genlisea</taxon>
    </lineage>
</organism>
<dbReference type="OrthoDB" id="1744372at2759"/>
<evidence type="ECO:0000313" key="2">
    <source>
        <dbReference type="Proteomes" id="UP000015453"/>
    </source>
</evidence>
<proteinExistence type="predicted"/>
<evidence type="ECO:0000313" key="1">
    <source>
        <dbReference type="EMBL" id="EPS60237.1"/>
    </source>
</evidence>
<sequence>KNSTGETPFSLVYGSEAVAPVESLISSPRTTAYVDNEAANAEMRELDIDLMEEKRQEVYERVLRQQHTLQKYYNKRVMPRQFAKGDLVLRSVQSQGHRGKLDRAWEGPYRVYEPLGRGAYRL</sequence>
<dbReference type="AlphaFoldDB" id="S8DL33"/>
<accession>S8DL33</accession>
<comment type="caution">
    <text evidence="1">The sequence shown here is derived from an EMBL/GenBank/DDBJ whole genome shotgun (WGS) entry which is preliminary data.</text>
</comment>
<name>S8DL33_9LAMI</name>
<gene>
    <name evidence="1" type="ORF">M569_14566</name>
</gene>
<dbReference type="PANTHER" id="PTHR48475">
    <property type="entry name" value="RIBONUCLEASE H"/>
    <property type="match status" value="1"/>
</dbReference>
<reference evidence="1 2" key="1">
    <citation type="journal article" date="2013" name="BMC Genomics">
        <title>The miniature genome of a carnivorous plant Genlisea aurea contains a low number of genes and short non-coding sequences.</title>
        <authorList>
            <person name="Leushkin E.V."/>
            <person name="Sutormin R.A."/>
            <person name="Nabieva E.R."/>
            <person name="Penin A.A."/>
            <person name="Kondrashov A.S."/>
            <person name="Logacheva M.D."/>
        </authorList>
    </citation>
    <scope>NUCLEOTIDE SEQUENCE [LARGE SCALE GENOMIC DNA]</scope>
</reference>
<dbReference type="PANTHER" id="PTHR48475:SF1">
    <property type="entry name" value="RNASE H TYPE-1 DOMAIN-CONTAINING PROTEIN"/>
    <property type="match status" value="1"/>
</dbReference>
<dbReference type="EMBL" id="AUSU01007715">
    <property type="protein sequence ID" value="EPS60237.1"/>
    <property type="molecule type" value="Genomic_DNA"/>
</dbReference>
<keyword evidence="2" id="KW-1185">Reference proteome</keyword>
<dbReference type="Proteomes" id="UP000015453">
    <property type="component" value="Unassembled WGS sequence"/>
</dbReference>